<comment type="similarity">
    <text evidence="1 2">Belongs to the anti-sigma-factor antagonist family.</text>
</comment>
<accession>A0ABW0VIV0</accession>
<dbReference type="InterPro" id="IPR002645">
    <property type="entry name" value="STAS_dom"/>
</dbReference>
<comment type="caution">
    <text evidence="5">The sequence shown here is derived from an EMBL/GenBank/DDBJ whole genome shotgun (WGS) entry which is preliminary data.</text>
</comment>
<reference evidence="6" key="1">
    <citation type="journal article" date="2019" name="Int. J. Syst. Evol. Microbiol.">
        <title>The Global Catalogue of Microorganisms (GCM) 10K type strain sequencing project: providing services to taxonomists for standard genome sequencing and annotation.</title>
        <authorList>
            <consortium name="The Broad Institute Genomics Platform"/>
            <consortium name="The Broad Institute Genome Sequencing Center for Infectious Disease"/>
            <person name="Wu L."/>
            <person name="Ma J."/>
        </authorList>
    </citation>
    <scope>NUCLEOTIDE SEQUENCE [LARGE SCALE GENOMIC DNA]</scope>
    <source>
        <strain evidence="6">CGMCC 4.1622</strain>
    </source>
</reference>
<dbReference type="PROSITE" id="PS50801">
    <property type="entry name" value="STAS"/>
    <property type="match status" value="1"/>
</dbReference>
<organism evidence="5 6">
    <name type="scientific">Kitasatospora cinereorecta</name>
    <dbReference type="NCBI Taxonomy" id="285560"/>
    <lineage>
        <taxon>Bacteria</taxon>
        <taxon>Bacillati</taxon>
        <taxon>Actinomycetota</taxon>
        <taxon>Actinomycetes</taxon>
        <taxon>Kitasatosporales</taxon>
        <taxon>Streptomycetaceae</taxon>
        <taxon>Kitasatospora</taxon>
    </lineage>
</organism>
<dbReference type="RefSeq" id="WP_346142203.1">
    <property type="nucleotide sequence ID" value="NZ_BAAAUA010000008.1"/>
</dbReference>
<feature type="domain" description="STAS" evidence="4">
    <location>
        <begin position="19"/>
        <end position="128"/>
    </location>
</feature>
<evidence type="ECO:0000256" key="3">
    <source>
        <dbReference type="SAM" id="MobiDB-lite"/>
    </source>
</evidence>
<protein>
    <recommendedName>
        <fullName evidence="2">Anti-sigma factor antagonist</fullName>
    </recommendedName>
</protein>
<name>A0ABW0VIV0_9ACTN</name>
<dbReference type="EMBL" id="JBHSOC010000065">
    <property type="protein sequence ID" value="MFC5645258.1"/>
    <property type="molecule type" value="Genomic_DNA"/>
</dbReference>
<evidence type="ECO:0000259" key="4">
    <source>
        <dbReference type="PROSITE" id="PS50801"/>
    </source>
</evidence>
<dbReference type="InterPro" id="IPR036513">
    <property type="entry name" value="STAS_dom_sf"/>
</dbReference>
<sequence>MGTRHPVPTHSRHGNAPALRVTTPGTDGALIVRLAGEIDVTQCRTLELHLVKAFSSRPEQLVVDLSHVTFCDTAGLNSLLRVHRAARAADSRLVLARPSQPVRSLLEITGMCQVFTVSPVLRTAVSTETAAPGGLGVSP</sequence>
<dbReference type="Pfam" id="PF01740">
    <property type="entry name" value="STAS"/>
    <property type="match status" value="1"/>
</dbReference>
<keyword evidence="6" id="KW-1185">Reference proteome</keyword>
<dbReference type="NCBIfam" id="TIGR00377">
    <property type="entry name" value="ant_ant_sig"/>
    <property type="match status" value="1"/>
</dbReference>
<feature type="region of interest" description="Disordered" evidence="3">
    <location>
        <begin position="1"/>
        <end position="20"/>
    </location>
</feature>
<gene>
    <name evidence="5" type="ORF">ACFPZF_28400</name>
</gene>
<proteinExistence type="inferred from homology"/>
<dbReference type="CDD" id="cd07043">
    <property type="entry name" value="STAS_anti-anti-sigma_factors"/>
    <property type="match status" value="1"/>
</dbReference>
<evidence type="ECO:0000256" key="1">
    <source>
        <dbReference type="ARBA" id="ARBA00009013"/>
    </source>
</evidence>
<evidence type="ECO:0000313" key="5">
    <source>
        <dbReference type="EMBL" id="MFC5645258.1"/>
    </source>
</evidence>
<evidence type="ECO:0000256" key="2">
    <source>
        <dbReference type="RuleBase" id="RU003749"/>
    </source>
</evidence>
<dbReference type="PANTHER" id="PTHR33495">
    <property type="entry name" value="ANTI-SIGMA FACTOR ANTAGONIST TM_1081-RELATED-RELATED"/>
    <property type="match status" value="1"/>
</dbReference>
<dbReference type="Proteomes" id="UP001596066">
    <property type="component" value="Unassembled WGS sequence"/>
</dbReference>
<dbReference type="PANTHER" id="PTHR33495:SF2">
    <property type="entry name" value="ANTI-SIGMA FACTOR ANTAGONIST TM_1081-RELATED"/>
    <property type="match status" value="1"/>
</dbReference>
<dbReference type="SUPFAM" id="SSF52091">
    <property type="entry name" value="SpoIIaa-like"/>
    <property type="match status" value="1"/>
</dbReference>
<dbReference type="Gene3D" id="3.30.750.24">
    <property type="entry name" value="STAS domain"/>
    <property type="match status" value="1"/>
</dbReference>
<evidence type="ECO:0000313" key="6">
    <source>
        <dbReference type="Proteomes" id="UP001596066"/>
    </source>
</evidence>
<dbReference type="InterPro" id="IPR003658">
    <property type="entry name" value="Anti-sigma_ant"/>
</dbReference>